<sequence length="343" mass="39499">MSSSSQRWVLALQHITQYSIVHGRECTVPFPGLEPSTEERYRYVEDFCSSYFPRENTAETRKLLRKEATIIAAKLLLKGNRVAVKIPWFVWEVDKVFWNLCHRFTPKRETCLAMAKPSNASRGREILDSLFETQKDHDRDGDLDINRDSVPEEEKHTESPSQHGTESPVMKFLGRDGMHYPLPMPTQSLYDRRTIWGALYPGVTPPAQPFTLLLPGAFDFWTFVWGPNGSDFNKIRSRFAKERIEVTWKYQEALPGTKVDDKDPIDPEKLPERAHILAIGPANRQAVKNGEFLLIGLQPINADGIGRLWDEIRAWYFDCTMDRITTLRSHLENVAQARKARVL</sequence>
<dbReference type="AlphaFoldDB" id="A0A9P5DP67"/>
<evidence type="ECO:0000313" key="3">
    <source>
        <dbReference type="Proteomes" id="UP000730481"/>
    </source>
</evidence>
<dbReference type="Proteomes" id="UP000730481">
    <property type="component" value="Unassembled WGS sequence"/>
</dbReference>
<evidence type="ECO:0000313" key="2">
    <source>
        <dbReference type="EMBL" id="KAF4333477.1"/>
    </source>
</evidence>
<comment type="caution">
    <text evidence="2">The sequence shown here is derived from an EMBL/GenBank/DDBJ whole genome shotgun (WGS) entry which is preliminary data.</text>
</comment>
<proteinExistence type="predicted"/>
<feature type="region of interest" description="Disordered" evidence="1">
    <location>
        <begin position="136"/>
        <end position="168"/>
    </location>
</feature>
<protein>
    <submittedName>
        <fullName evidence="2">Uncharacterized protein</fullName>
    </submittedName>
</protein>
<reference evidence="2" key="1">
    <citation type="journal article" date="2017" name="Mycologia">
        <title>Fusarium algeriense, sp. nov., a novel toxigenic crown rot pathogen of durum wheat from Algeria is nested in the Fusarium burgessii species complex.</title>
        <authorList>
            <person name="Laraba I."/>
            <person name="Keddad A."/>
            <person name="Boureghda H."/>
            <person name="Abdallah N."/>
            <person name="Vaughan M.M."/>
            <person name="Proctor R.H."/>
            <person name="Busman M."/>
            <person name="O'Donnell K."/>
        </authorList>
    </citation>
    <scope>NUCLEOTIDE SEQUENCE</scope>
    <source>
        <strain evidence="2">NRRL 25174</strain>
    </source>
</reference>
<evidence type="ECO:0000256" key="1">
    <source>
        <dbReference type="SAM" id="MobiDB-lite"/>
    </source>
</evidence>
<name>A0A9P5DP67_9HYPO</name>
<organism evidence="2 3">
    <name type="scientific">Fusarium beomiforme</name>
    <dbReference type="NCBI Taxonomy" id="44412"/>
    <lineage>
        <taxon>Eukaryota</taxon>
        <taxon>Fungi</taxon>
        <taxon>Dikarya</taxon>
        <taxon>Ascomycota</taxon>
        <taxon>Pezizomycotina</taxon>
        <taxon>Sordariomycetes</taxon>
        <taxon>Hypocreomycetidae</taxon>
        <taxon>Hypocreales</taxon>
        <taxon>Nectriaceae</taxon>
        <taxon>Fusarium</taxon>
        <taxon>Fusarium burgessii species complex</taxon>
    </lineage>
</organism>
<accession>A0A9P5DP67</accession>
<gene>
    <name evidence="2" type="ORF">FBEOM_12713</name>
</gene>
<reference evidence="2" key="2">
    <citation type="submission" date="2020-02" db="EMBL/GenBank/DDBJ databases">
        <title>Identification and distribution of gene clusters putatively required for synthesis of sphingolipid metabolism inhibitors in phylogenetically diverse species of the filamentous fungus Fusarium.</title>
        <authorList>
            <person name="Kim H.-S."/>
            <person name="Busman M."/>
            <person name="Brown D.W."/>
            <person name="Divon H."/>
            <person name="Uhlig S."/>
            <person name="Proctor R.H."/>
        </authorList>
    </citation>
    <scope>NUCLEOTIDE SEQUENCE</scope>
    <source>
        <strain evidence="2">NRRL 25174</strain>
    </source>
</reference>
<feature type="compositionally biased region" description="Basic and acidic residues" evidence="1">
    <location>
        <begin position="136"/>
        <end position="158"/>
    </location>
</feature>
<dbReference type="OrthoDB" id="5049812at2759"/>
<keyword evidence="3" id="KW-1185">Reference proteome</keyword>
<dbReference type="EMBL" id="PVQB02000833">
    <property type="protein sequence ID" value="KAF4333477.1"/>
    <property type="molecule type" value="Genomic_DNA"/>
</dbReference>